<keyword evidence="1" id="KW-0460">Magnesium</keyword>
<sequence length="459" mass="50927">MLKDLPWLKHSEGLDIELLESKEEGKDIEGFGKRAEEIKKMENGAEKEGWAGNLLDELFALPVKEGFGCIEPSDLAGIEAERPTSKIQRNRNTANLSDDTLYNKIYGAWLGRCAGCLLGQPVEGWQRERIGKLLKGTGNYPINYYMSSDISKEIKEECDVTDYPGVYGNQKKGWINNIECMPEDDDTNYTIMGLKILEKYGVDFTPEDVAECWLDNLPVLHLCTAERVAYRNLINLDMPPRSAAYRNPYREWIGAQIRADFFGYIAPGNPELSSAMAWRDASISHTKNGIYGEMFIAAMLSTAAESEDIQSIIDAGLSMIPEKSRLHAGIDTVLKWYYSGVDWEGAIDKIHQLYNEKNAHDWCHTIPNAMIVCIGLLYGGLDFGKSIGIAVMAGFDTDCNGATVGSILGMVLGAESIPENWIKPLNNKVKSGIDGYGLVEISDLADRTVRIAKSILPSL</sequence>
<accession>A0A1M7CSV9</accession>
<dbReference type="InterPro" id="IPR036705">
    <property type="entry name" value="Ribosyl_crysJ1_sf"/>
</dbReference>
<feature type="binding site" evidence="1">
    <location>
        <position position="396"/>
    </location>
    <ligand>
        <name>Mg(2+)</name>
        <dbReference type="ChEBI" id="CHEBI:18420"/>
        <label>1</label>
    </ligand>
</feature>
<dbReference type="AlphaFoldDB" id="A0A1M7CSV9"/>
<proteinExistence type="predicted"/>
<protein>
    <submittedName>
        <fullName evidence="2">ADP-ribosylglycohydrolase</fullName>
    </submittedName>
</protein>
<evidence type="ECO:0000313" key="2">
    <source>
        <dbReference type="EMBL" id="SHL70260.1"/>
    </source>
</evidence>
<dbReference type="SUPFAM" id="SSF101478">
    <property type="entry name" value="ADP-ribosylglycohydrolase"/>
    <property type="match status" value="1"/>
</dbReference>
<dbReference type="Proteomes" id="UP000184386">
    <property type="component" value="Unassembled WGS sequence"/>
</dbReference>
<dbReference type="GO" id="GO:0046872">
    <property type="term" value="F:metal ion binding"/>
    <property type="evidence" value="ECO:0007669"/>
    <property type="project" value="UniProtKB-KW"/>
</dbReference>
<feature type="binding site" evidence="1">
    <location>
        <position position="398"/>
    </location>
    <ligand>
        <name>Mg(2+)</name>
        <dbReference type="ChEBI" id="CHEBI:18420"/>
        <label>1</label>
    </ligand>
</feature>
<reference evidence="2 3" key="1">
    <citation type="submission" date="2016-11" db="EMBL/GenBank/DDBJ databases">
        <authorList>
            <person name="Jaros S."/>
            <person name="Januszkiewicz K."/>
            <person name="Wedrychowicz H."/>
        </authorList>
    </citation>
    <scope>NUCLEOTIDE SEQUENCE [LARGE SCALE GENOMIC DNA]</scope>
    <source>
        <strain evidence="2 3">DSM 15929</strain>
    </source>
</reference>
<dbReference type="Gene3D" id="1.10.4080.10">
    <property type="entry name" value="ADP-ribosylation/Crystallin J1"/>
    <property type="match status" value="1"/>
</dbReference>
<dbReference type="RefSeq" id="WP_073280399.1">
    <property type="nucleotide sequence ID" value="NZ_FRAC01000046.1"/>
</dbReference>
<keyword evidence="1" id="KW-0479">Metal-binding</keyword>
<keyword evidence="3" id="KW-1185">Reference proteome</keyword>
<dbReference type="Pfam" id="PF03747">
    <property type="entry name" value="ADP_ribosyl_GH"/>
    <property type="match status" value="1"/>
</dbReference>
<dbReference type="InterPro" id="IPR005502">
    <property type="entry name" value="Ribosyl_crysJ1"/>
</dbReference>
<organism evidence="2 3">
    <name type="scientific">Anaerocolumna jejuensis DSM 15929</name>
    <dbReference type="NCBI Taxonomy" id="1121322"/>
    <lineage>
        <taxon>Bacteria</taxon>
        <taxon>Bacillati</taxon>
        <taxon>Bacillota</taxon>
        <taxon>Clostridia</taxon>
        <taxon>Lachnospirales</taxon>
        <taxon>Lachnospiraceae</taxon>
        <taxon>Anaerocolumna</taxon>
    </lineage>
</organism>
<comment type="cofactor">
    <cofactor evidence="1">
        <name>Mg(2+)</name>
        <dbReference type="ChEBI" id="CHEBI:18420"/>
    </cofactor>
    <text evidence="1">Binds 2 magnesium ions per subunit.</text>
</comment>
<gene>
    <name evidence="2" type="ORF">SAMN02745136_05505</name>
</gene>
<dbReference type="EMBL" id="FRAC01000046">
    <property type="protein sequence ID" value="SHL70260.1"/>
    <property type="molecule type" value="Genomic_DNA"/>
</dbReference>
<dbReference type="GO" id="GO:0016787">
    <property type="term" value="F:hydrolase activity"/>
    <property type="evidence" value="ECO:0007669"/>
    <property type="project" value="UniProtKB-KW"/>
</dbReference>
<evidence type="ECO:0000256" key="1">
    <source>
        <dbReference type="PIRSR" id="PIRSR605502-1"/>
    </source>
</evidence>
<evidence type="ECO:0000313" key="3">
    <source>
        <dbReference type="Proteomes" id="UP000184386"/>
    </source>
</evidence>
<keyword evidence="2" id="KW-0378">Hydrolase</keyword>
<dbReference type="STRING" id="1121322.SAMN02745136_05505"/>
<name>A0A1M7CSV9_9FIRM</name>
<dbReference type="OrthoDB" id="9761704at2"/>